<keyword evidence="4" id="KW-1185">Reference proteome</keyword>
<dbReference type="PANTHER" id="PTHR43628">
    <property type="entry name" value="ACTIVATOR OF C KINASE PROTEIN 1-RELATED"/>
    <property type="match status" value="1"/>
</dbReference>
<feature type="compositionally biased region" description="Acidic residues" evidence="2">
    <location>
        <begin position="387"/>
        <end position="404"/>
    </location>
</feature>
<dbReference type="SUPFAM" id="SSF81901">
    <property type="entry name" value="HCP-like"/>
    <property type="match status" value="1"/>
</dbReference>
<feature type="region of interest" description="Disordered" evidence="2">
    <location>
        <begin position="883"/>
        <end position="907"/>
    </location>
</feature>
<feature type="region of interest" description="Disordered" evidence="2">
    <location>
        <begin position="458"/>
        <end position="580"/>
    </location>
</feature>
<name>A0A239PZ30_9PROT</name>
<feature type="compositionally biased region" description="Basic and acidic residues" evidence="2">
    <location>
        <begin position="486"/>
        <end position="504"/>
    </location>
</feature>
<organism evidence="3 4">
    <name type="scientific">Amphiplicatus metriothermophilus</name>
    <dbReference type="NCBI Taxonomy" id="1519374"/>
    <lineage>
        <taxon>Bacteria</taxon>
        <taxon>Pseudomonadati</taxon>
        <taxon>Pseudomonadota</taxon>
        <taxon>Alphaproteobacteria</taxon>
        <taxon>Parvularculales</taxon>
        <taxon>Parvularculaceae</taxon>
        <taxon>Amphiplicatus</taxon>
    </lineage>
</organism>
<dbReference type="Pfam" id="PF08238">
    <property type="entry name" value="Sel1"/>
    <property type="match status" value="3"/>
</dbReference>
<feature type="compositionally biased region" description="Basic and acidic residues" evidence="2">
    <location>
        <begin position="601"/>
        <end position="618"/>
    </location>
</feature>
<sequence>MKSNAPWSVKGIERDARETAKEAARREGMTVGEWLNQAIYAVGAPEGASGPIAGLKAADIVAAVEHLKKRIVAAESKSAAAVDDLARNLAGVVERLQRLERLRPVEGGASPALEERLARLEEKAFDRQRIDALKALEKAVAQAALQFDAAHKSSQARIEAAEKRLDDLARKMETAGAGDALAAIAPLKEALEGMSARIARAERIAAEAAQLKAEAAGAGDSDFVERTGARLRALGDEIKRGGNQIRTLEAAIRKLSDHIDAAERRSAEAVQKVSETVETLRDRLERPAAGDDAKIASLQVAVEALAARIEAAPRAETGRREETEPDADIEAELVDIDEAGEDAALFDDAAEPLELSIEDDDEIGVAPEGETDGVYRRPPQQKLQSDEAADDEDAFAFDLDDDAGEDHGGKSVEEYAAAMLSDTDDARGRPEPDEAEATAGEDDDALDAAFAAFEAEKRAERARLRETTDGALFAANRDAPQAAQADGDKKDDPAADEPLLKADPRSAALRRLSPKQRAALAAKLRRRRLVRQGLSLDDAAPEAKPRVEPAEARTQKYMPSLDAPENDDEAREDDREPGMFSRMTGALGAMKRRLVAGQRGGADDRTARLAARATDRPRASSTFAAEDEDQLAHEDDAPRSSEPDISGGLRRLAAQAAARPVPVALAAAIVLAGAALFFLVKDSILGGSAGGPEEARSQAAADGDEAAALAPAIDPRALYRESAARLKNARNDADTREALKGLEQAAALGHPPAQLQLGELYKLGQGAPQDLAAARAWYERAANGGNVLAMHRAGVMAARGQGGPADPEAAIAWFEKAAGFGLVDSQYNLGALYHPGGNEANAPYQDAAKAYFWYALAARNGDEQARALADGLASGLPAEQRRALDQSVAAWTPQTPDPEANEPAPAS</sequence>
<proteinExistence type="predicted"/>
<feature type="compositionally biased region" description="Basic and acidic residues" evidence="2">
    <location>
        <begin position="630"/>
        <end position="642"/>
    </location>
</feature>
<protein>
    <submittedName>
        <fullName evidence="3">TPR repeat</fullName>
    </submittedName>
</protein>
<feature type="compositionally biased region" description="Basic and acidic residues" evidence="2">
    <location>
        <begin position="541"/>
        <end position="554"/>
    </location>
</feature>
<evidence type="ECO:0000256" key="2">
    <source>
        <dbReference type="SAM" id="MobiDB-lite"/>
    </source>
</evidence>
<reference evidence="3 4" key="1">
    <citation type="submission" date="2017-07" db="EMBL/GenBank/DDBJ databases">
        <authorList>
            <person name="Sun Z.S."/>
            <person name="Albrecht U."/>
            <person name="Echele G."/>
            <person name="Lee C.C."/>
        </authorList>
    </citation>
    <scope>NUCLEOTIDE SEQUENCE [LARGE SCALE GENOMIC DNA]</scope>
    <source>
        <strain evidence="3 4">CGMCC 1.12710</strain>
    </source>
</reference>
<dbReference type="EMBL" id="FZQA01000008">
    <property type="protein sequence ID" value="SNT75524.1"/>
    <property type="molecule type" value="Genomic_DNA"/>
</dbReference>
<evidence type="ECO:0000256" key="1">
    <source>
        <dbReference type="SAM" id="Coils"/>
    </source>
</evidence>
<evidence type="ECO:0000313" key="4">
    <source>
        <dbReference type="Proteomes" id="UP000198346"/>
    </source>
</evidence>
<dbReference type="Proteomes" id="UP000198346">
    <property type="component" value="Unassembled WGS sequence"/>
</dbReference>
<feature type="region of interest" description="Disordered" evidence="2">
    <location>
        <begin position="355"/>
        <end position="446"/>
    </location>
</feature>
<dbReference type="Gene3D" id="1.25.40.10">
    <property type="entry name" value="Tetratricopeptide repeat domain"/>
    <property type="match status" value="1"/>
</dbReference>
<feature type="compositionally biased region" description="Basic and acidic residues" evidence="2">
    <location>
        <begin position="11"/>
        <end position="27"/>
    </location>
</feature>
<feature type="coiled-coil region" evidence="1">
    <location>
        <begin position="151"/>
        <end position="178"/>
    </location>
</feature>
<dbReference type="PANTHER" id="PTHR43628:SF1">
    <property type="entry name" value="CHITIN SYNTHASE REGULATORY FACTOR 2-RELATED"/>
    <property type="match status" value="1"/>
</dbReference>
<dbReference type="AlphaFoldDB" id="A0A239PZ30"/>
<dbReference type="InterPro" id="IPR006597">
    <property type="entry name" value="Sel1-like"/>
</dbReference>
<dbReference type="InterPro" id="IPR052945">
    <property type="entry name" value="Mitotic_Regulator"/>
</dbReference>
<evidence type="ECO:0000313" key="3">
    <source>
        <dbReference type="EMBL" id="SNT75524.1"/>
    </source>
</evidence>
<dbReference type="SMART" id="SM00671">
    <property type="entry name" value="SEL1"/>
    <property type="match status" value="3"/>
</dbReference>
<dbReference type="InterPro" id="IPR011990">
    <property type="entry name" value="TPR-like_helical_dom_sf"/>
</dbReference>
<feature type="region of interest" description="Disordered" evidence="2">
    <location>
        <begin position="596"/>
        <end position="646"/>
    </location>
</feature>
<feature type="compositionally biased region" description="Acidic residues" evidence="2">
    <location>
        <begin position="433"/>
        <end position="446"/>
    </location>
</feature>
<gene>
    <name evidence="3" type="ORF">SAMN06297382_2783</name>
</gene>
<feature type="coiled-coil region" evidence="1">
    <location>
        <begin position="245"/>
        <end position="272"/>
    </location>
</feature>
<dbReference type="OrthoDB" id="5295703at2"/>
<keyword evidence="1" id="KW-0175">Coiled coil</keyword>
<feature type="compositionally biased region" description="Low complexity" evidence="2">
    <location>
        <begin position="474"/>
        <end position="485"/>
    </location>
</feature>
<accession>A0A239PZ30</accession>
<dbReference type="RefSeq" id="WP_089413200.1">
    <property type="nucleotide sequence ID" value="NZ_FZQA01000008.1"/>
</dbReference>
<feature type="compositionally biased region" description="Basic and acidic residues" evidence="2">
    <location>
        <begin position="458"/>
        <end position="468"/>
    </location>
</feature>
<feature type="region of interest" description="Disordered" evidence="2">
    <location>
        <begin position="1"/>
        <end position="27"/>
    </location>
</feature>